<reference evidence="1" key="1">
    <citation type="submission" date="2012-11" db="EMBL/GenBank/DDBJ databases">
        <title>Dependencies among metagenomic species, viruses, plasmids and units of genetic variation.</title>
        <authorList>
            <person name="Nielsen H.B."/>
            <person name="Almeida M."/>
            <person name="Juncker A.S."/>
            <person name="Rasmussen S."/>
            <person name="Li J."/>
            <person name="Sunagawa S."/>
            <person name="Plichta D."/>
            <person name="Gautier L."/>
            <person name="Le Chatelier E."/>
            <person name="Peletier E."/>
            <person name="Bonde I."/>
            <person name="Nielsen T."/>
            <person name="Manichanh C."/>
            <person name="Arumugam M."/>
            <person name="Batto J."/>
            <person name="Santos M.B.Q.D."/>
            <person name="Blom N."/>
            <person name="Borruel N."/>
            <person name="Burgdorf K.S."/>
            <person name="Boumezbeur F."/>
            <person name="Casellas F."/>
            <person name="Dore J."/>
            <person name="Guarner F."/>
            <person name="Hansen T."/>
            <person name="Hildebrand F."/>
            <person name="Kaas R.S."/>
            <person name="Kennedy S."/>
            <person name="Kristiansen K."/>
            <person name="Kultima J.R."/>
            <person name="Leonard P."/>
            <person name="Levenez F."/>
            <person name="Lund O."/>
            <person name="Moumen B."/>
            <person name="Le Paslier D."/>
            <person name="Pons N."/>
            <person name="Pedersen O."/>
            <person name="Prifti E."/>
            <person name="Qin J."/>
            <person name="Raes J."/>
            <person name="Tap J."/>
            <person name="Tims S."/>
            <person name="Ussery D.W."/>
            <person name="Yamada T."/>
            <person name="MetaHit consortium"/>
            <person name="Renault P."/>
            <person name="Sicheritz-Ponten T."/>
            <person name="Bork P."/>
            <person name="Wang J."/>
            <person name="Brunak S."/>
            <person name="Ehrlich S.D."/>
        </authorList>
    </citation>
    <scope>NUCLEOTIDE SEQUENCE [LARGE SCALE GENOMIC DNA]</scope>
</reference>
<protein>
    <recommendedName>
        <fullName evidence="2">LktC</fullName>
    </recommendedName>
</protein>
<organism evidence="1">
    <name type="scientific">Phascolarctobacterium succinatutens CAG:287</name>
    <dbReference type="NCBI Taxonomy" id="1263101"/>
    <lineage>
        <taxon>Bacteria</taxon>
        <taxon>Bacillati</taxon>
        <taxon>Bacillota</taxon>
        <taxon>Negativicutes</taxon>
        <taxon>Acidaminococcales</taxon>
        <taxon>Acidaminococcaceae</taxon>
        <taxon>Phascolarctobacterium</taxon>
    </lineage>
</organism>
<dbReference type="RefSeq" id="WP_021720812.1">
    <property type="nucleotide sequence ID" value="NZ_FR892814.1"/>
</dbReference>
<accession>R6WSY5</accession>
<comment type="caution">
    <text evidence="1">The sequence shown here is derived from an EMBL/GenBank/DDBJ whole genome shotgun (WGS) entry which is preliminary data.</text>
</comment>
<dbReference type="Proteomes" id="UP000014937">
    <property type="component" value="Unassembled WGS sequence"/>
</dbReference>
<evidence type="ECO:0008006" key="2">
    <source>
        <dbReference type="Google" id="ProtNLM"/>
    </source>
</evidence>
<proteinExistence type="predicted"/>
<dbReference type="AlphaFoldDB" id="R6WSY5"/>
<name>R6WSY5_9FIRM</name>
<evidence type="ECO:0000313" key="1">
    <source>
        <dbReference type="EMBL" id="CDD10034.1"/>
    </source>
</evidence>
<gene>
    <name evidence="1" type="ORF">BN587_01776</name>
</gene>
<dbReference type="InterPro" id="IPR019660">
    <property type="entry name" value="Put_sensory_transdc_reg_YbjN"/>
</dbReference>
<dbReference type="HOGENOM" id="CLU_121940_0_0_9"/>
<sequence>MNKKAEAFIKYLDDKKITCFAIEQISEDKLNTVVFRSHIVVEGQRLPTLVILDSSIYGMLRVQLAANAVNETNEVAILREINKVNRQYKVFKYYLTDDGSLYLDSCLLCQNGRLEGDMIYTVLDVIIKHLEKEYKKIMQLIWQAN</sequence>
<dbReference type="Pfam" id="PF10722">
    <property type="entry name" value="YbjN"/>
    <property type="match status" value="1"/>
</dbReference>
<dbReference type="EMBL" id="CBGL010000020">
    <property type="protein sequence ID" value="CDD10034.1"/>
    <property type="molecule type" value="Genomic_DNA"/>
</dbReference>